<feature type="compositionally biased region" description="Basic and acidic residues" evidence="2">
    <location>
        <begin position="12"/>
        <end position="22"/>
    </location>
</feature>
<keyword evidence="4" id="KW-1185">Reference proteome</keyword>
<feature type="compositionally biased region" description="Basic and acidic residues" evidence="2">
    <location>
        <begin position="31"/>
        <end position="68"/>
    </location>
</feature>
<evidence type="ECO:0000256" key="1">
    <source>
        <dbReference type="ARBA" id="ARBA00009380"/>
    </source>
</evidence>
<proteinExistence type="inferred from homology"/>
<dbReference type="InParanoid" id="H2XWQ4"/>
<reference evidence="4" key="1">
    <citation type="journal article" date="2002" name="Science">
        <title>The draft genome of Ciona intestinalis: insights into chordate and vertebrate origins.</title>
        <authorList>
            <person name="Dehal P."/>
            <person name="Satou Y."/>
            <person name="Campbell R.K."/>
            <person name="Chapman J."/>
            <person name="Degnan B."/>
            <person name="De Tomaso A."/>
            <person name="Davidson B."/>
            <person name="Di Gregorio A."/>
            <person name="Gelpke M."/>
            <person name="Goodstein D.M."/>
            <person name="Harafuji N."/>
            <person name="Hastings K.E."/>
            <person name="Ho I."/>
            <person name="Hotta K."/>
            <person name="Huang W."/>
            <person name="Kawashima T."/>
            <person name="Lemaire P."/>
            <person name="Martinez D."/>
            <person name="Meinertzhagen I.A."/>
            <person name="Necula S."/>
            <person name="Nonaka M."/>
            <person name="Putnam N."/>
            <person name="Rash S."/>
            <person name="Saiga H."/>
            <person name="Satake M."/>
            <person name="Terry A."/>
            <person name="Yamada L."/>
            <person name="Wang H.G."/>
            <person name="Awazu S."/>
            <person name="Azumi K."/>
            <person name="Boore J."/>
            <person name="Branno M."/>
            <person name="Chin-Bow S."/>
            <person name="DeSantis R."/>
            <person name="Doyle S."/>
            <person name="Francino P."/>
            <person name="Keys D.N."/>
            <person name="Haga S."/>
            <person name="Hayashi H."/>
            <person name="Hino K."/>
            <person name="Imai K.S."/>
            <person name="Inaba K."/>
            <person name="Kano S."/>
            <person name="Kobayashi K."/>
            <person name="Kobayashi M."/>
            <person name="Lee B.I."/>
            <person name="Makabe K.W."/>
            <person name="Manohar C."/>
            <person name="Matassi G."/>
            <person name="Medina M."/>
            <person name="Mochizuki Y."/>
            <person name="Mount S."/>
            <person name="Morishita T."/>
            <person name="Miura S."/>
            <person name="Nakayama A."/>
            <person name="Nishizaka S."/>
            <person name="Nomoto H."/>
            <person name="Ohta F."/>
            <person name="Oishi K."/>
            <person name="Rigoutsos I."/>
            <person name="Sano M."/>
            <person name="Sasaki A."/>
            <person name="Sasakura Y."/>
            <person name="Shoguchi E."/>
            <person name="Shin-i T."/>
            <person name="Spagnuolo A."/>
            <person name="Stainier D."/>
            <person name="Suzuki M.M."/>
            <person name="Tassy O."/>
            <person name="Takatori N."/>
            <person name="Tokuoka M."/>
            <person name="Yagi K."/>
            <person name="Yoshizaki F."/>
            <person name="Wada S."/>
            <person name="Zhang C."/>
            <person name="Hyatt P.D."/>
            <person name="Larimer F."/>
            <person name="Detter C."/>
            <person name="Doggett N."/>
            <person name="Glavina T."/>
            <person name="Hawkins T."/>
            <person name="Richardson P."/>
            <person name="Lucas S."/>
            <person name="Kohara Y."/>
            <person name="Levine M."/>
            <person name="Satoh N."/>
            <person name="Rokhsar D.S."/>
        </authorList>
    </citation>
    <scope>NUCLEOTIDE SEQUENCE [LARGE SCALE GENOMIC DNA]</scope>
</reference>
<reference evidence="3" key="4">
    <citation type="submission" date="2025-09" db="UniProtKB">
        <authorList>
            <consortium name="Ensembl"/>
        </authorList>
    </citation>
    <scope>IDENTIFICATION</scope>
</reference>
<evidence type="ECO:0000313" key="3">
    <source>
        <dbReference type="Ensembl" id="ENSCINP00000034088.1"/>
    </source>
</evidence>
<dbReference type="Ensembl" id="ENSCINT00000036350.1">
    <property type="protein sequence ID" value="ENSCINP00000034088.1"/>
    <property type="gene ID" value="ENSCING00000022420.1"/>
</dbReference>
<comment type="similarity">
    <text evidence="1">Belongs to the NUPR family.</text>
</comment>
<dbReference type="AlphaFoldDB" id="H2XWQ4"/>
<evidence type="ECO:0000256" key="2">
    <source>
        <dbReference type="SAM" id="MobiDB-lite"/>
    </source>
</evidence>
<dbReference type="HOGENOM" id="CLU_2793213_0_0_1"/>
<feature type="region of interest" description="Disordered" evidence="2">
    <location>
        <begin position="1"/>
        <end position="68"/>
    </location>
</feature>
<dbReference type="Proteomes" id="UP000008144">
    <property type="component" value="Chromosome 1"/>
</dbReference>
<reference evidence="3" key="3">
    <citation type="submission" date="2025-08" db="UniProtKB">
        <authorList>
            <consortium name="Ensembl"/>
        </authorList>
    </citation>
    <scope>IDENTIFICATION</scope>
</reference>
<name>H2XWQ4_CIOIN</name>
<organism evidence="3 4">
    <name type="scientific">Ciona intestinalis</name>
    <name type="common">Transparent sea squirt</name>
    <name type="synonym">Ascidia intestinalis</name>
    <dbReference type="NCBI Taxonomy" id="7719"/>
    <lineage>
        <taxon>Eukaryota</taxon>
        <taxon>Metazoa</taxon>
        <taxon>Chordata</taxon>
        <taxon>Tunicata</taxon>
        <taxon>Ascidiacea</taxon>
        <taxon>Phlebobranchia</taxon>
        <taxon>Cionidae</taxon>
        <taxon>Ciona</taxon>
    </lineage>
</organism>
<protein>
    <submittedName>
        <fullName evidence="3">Uncharacterized protein</fullName>
    </submittedName>
</protein>
<accession>H2XWQ4</accession>
<reference evidence="3" key="2">
    <citation type="journal article" date="2008" name="Genome Biol.">
        <title>Improved genome assembly and evidence-based global gene model set for the chordate Ciona intestinalis: new insight into intron and operon populations.</title>
        <authorList>
            <person name="Satou Y."/>
            <person name="Mineta K."/>
            <person name="Ogasawara M."/>
            <person name="Sasakura Y."/>
            <person name="Shoguchi E."/>
            <person name="Ueno K."/>
            <person name="Yamada L."/>
            <person name="Matsumoto J."/>
            <person name="Wasserscheid J."/>
            <person name="Dewar K."/>
            <person name="Wiley G.B."/>
            <person name="Macmil S.L."/>
            <person name="Roe B.A."/>
            <person name="Zeller R.W."/>
            <person name="Hastings K.E."/>
            <person name="Lemaire P."/>
            <person name="Lindquist E."/>
            <person name="Endo T."/>
            <person name="Hotta K."/>
            <person name="Inaba K."/>
        </authorList>
    </citation>
    <scope>NUCLEOTIDE SEQUENCE [LARGE SCALE GENOMIC DNA]</scope>
    <source>
        <strain evidence="3">wild type</strain>
    </source>
</reference>
<dbReference type="InterPro" id="IPR018792">
    <property type="entry name" value="NUPR1-like"/>
</dbReference>
<dbReference type="Pfam" id="PF10195">
    <property type="entry name" value="Phospho_p8"/>
    <property type="match status" value="1"/>
</dbReference>
<dbReference type="EMBL" id="EAAA01000202">
    <property type="status" value="NOT_ANNOTATED_CDS"/>
    <property type="molecule type" value="Genomic_DNA"/>
</dbReference>
<evidence type="ECO:0000313" key="4">
    <source>
        <dbReference type="Proteomes" id="UP000008144"/>
    </source>
</evidence>
<sequence>MSAQGFQEDEYEHYNYEQDKLTGHGGKGRSKKESAQHHVKDVSHKAPEVIANAEEKRKREQKEKTTKS</sequence>